<organism evidence="2 3">
    <name type="scientific">Paraglomus occultum</name>
    <dbReference type="NCBI Taxonomy" id="144539"/>
    <lineage>
        <taxon>Eukaryota</taxon>
        <taxon>Fungi</taxon>
        <taxon>Fungi incertae sedis</taxon>
        <taxon>Mucoromycota</taxon>
        <taxon>Glomeromycotina</taxon>
        <taxon>Glomeromycetes</taxon>
        <taxon>Paraglomerales</taxon>
        <taxon>Paraglomeraceae</taxon>
        <taxon>Paraglomus</taxon>
    </lineage>
</organism>
<dbReference type="EMBL" id="CAJVPJ010001108">
    <property type="protein sequence ID" value="CAG8575797.1"/>
    <property type="molecule type" value="Genomic_DNA"/>
</dbReference>
<comment type="caution">
    <text evidence="2">The sequence shown here is derived from an EMBL/GenBank/DDBJ whole genome shotgun (WGS) entry which is preliminary data.</text>
</comment>
<accession>A0A9N9G3Z5</accession>
<proteinExistence type="predicted"/>
<reference evidence="2" key="1">
    <citation type="submission" date="2021-06" db="EMBL/GenBank/DDBJ databases">
        <authorList>
            <person name="Kallberg Y."/>
            <person name="Tangrot J."/>
            <person name="Rosling A."/>
        </authorList>
    </citation>
    <scope>NUCLEOTIDE SEQUENCE</scope>
    <source>
        <strain evidence="2">IA702</strain>
    </source>
</reference>
<feature type="compositionally biased region" description="Basic and acidic residues" evidence="1">
    <location>
        <begin position="49"/>
        <end position="59"/>
    </location>
</feature>
<keyword evidence="3" id="KW-1185">Reference proteome</keyword>
<evidence type="ECO:0000256" key="1">
    <source>
        <dbReference type="SAM" id="MobiDB-lite"/>
    </source>
</evidence>
<name>A0A9N9G3Z5_9GLOM</name>
<sequence length="59" mass="6431">MTYPSPDDAESAVNAKEAMSISDYVTDNSSAWHALEQYGSASATVPRPGNEDREHAVRF</sequence>
<evidence type="ECO:0000313" key="2">
    <source>
        <dbReference type="EMBL" id="CAG8575797.1"/>
    </source>
</evidence>
<dbReference type="Proteomes" id="UP000789572">
    <property type="component" value="Unassembled WGS sequence"/>
</dbReference>
<evidence type="ECO:0000313" key="3">
    <source>
        <dbReference type="Proteomes" id="UP000789572"/>
    </source>
</evidence>
<dbReference type="AlphaFoldDB" id="A0A9N9G3Z5"/>
<protein>
    <submittedName>
        <fullName evidence="2">2756_t:CDS:1</fullName>
    </submittedName>
</protein>
<gene>
    <name evidence="2" type="ORF">POCULU_LOCUS6230</name>
</gene>
<feature type="region of interest" description="Disordered" evidence="1">
    <location>
        <begin position="39"/>
        <end position="59"/>
    </location>
</feature>